<dbReference type="EMBL" id="JBBPBM010000030">
    <property type="protein sequence ID" value="KAK8535473.1"/>
    <property type="molecule type" value="Genomic_DNA"/>
</dbReference>
<name>A0ABR2DCN0_9ROSI</name>
<gene>
    <name evidence="2" type="ORF">V6N12_056990</name>
</gene>
<keyword evidence="1" id="KW-0812">Transmembrane</keyword>
<feature type="transmembrane region" description="Helical" evidence="1">
    <location>
        <begin position="104"/>
        <end position="123"/>
    </location>
</feature>
<evidence type="ECO:0000313" key="3">
    <source>
        <dbReference type="Proteomes" id="UP001472677"/>
    </source>
</evidence>
<keyword evidence="1" id="KW-1133">Transmembrane helix</keyword>
<reference evidence="2 3" key="1">
    <citation type="journal article" date="2024" name="G3 (Bethesda)">
        <title>Genome assembly of Hibiscus sabdariffa L. provides insights into metabolisms of medicinal natural products.</title>
        <authorList>
            <person name="Kim T."/>
        </authorList>
    </citation>
    <scope>NUCLEOTIDE SEQUENCE [LARGE SCALE GENOMIC DNA]</scope>
    <source>
        <strain evidence="2">TK-2024</strain>
        <tissue evidence="2">Old leaves</tissue>
    </source>
</reference>
<sequence length="125" mass="13759">MRMIMLSQSCESSSEPAALFLQNYVCESLVPRDLAMVFFSISCDAASSSTSMPCFENSSASRVFTYPRVGKSMLWRLLGSQKHPPRDLSLPVVLPNGRLTAGNFLIVLLANFKASVILIFLPLPK</sequence>
<evidence type="ECO:0000256" key="1">
    <source>
        <dbReference type="SAM" id="Phobius"/>
    </source>
</evidence>
<protein>
    <submittedName>
        <fullName evidence="2">Uncharacterized protein</fullName>
    </submittedName>
</protein>
<keyword evidence="3" id="KW-1185">Reference proteome</keyword>
<proteinExistence type="predicted"/>
<accession>A0ABR2DCN0</accession>
<dbReference type="Proteomes" id="UP001472677">
    <property type="component" value="Unassembled WGS sequence"/>
</dbReference>
<keyword evidence="1" id="KW-0472">Membrane</keyword>
<organism evidence="2 3">
    <name type="scientific">Hibiscus sabdariffa</name>
    <name type="common">roselle</name>
    <dbReference type="NCBI Taxonomy" id="183260"/>
    <lineage>
        <taxon>Eukaryota</taxon>
        <taxon>Viridiplantae</taxon>
        <taxon>Streptophyta</taxon>
        <taxon>Embryophyta</taxon>
        <taxon>Tracheophyta</taxon>
        <taxon>Spermatophyta</taxon>
        <taxon>Magnoliopsida</taxon>
        <taxon>eudicotyledons</taxon>
        <taxon>Gunneridae</taxon>
        <taxon>Pentapetalae</taxon>
        <taxon>rosids</taxon>
        <taxon>malvids</taxon>
        <taxon>Malvales</taxon>
        <taxon>Malvaceae</taxon>
        <taxon>Malvoideae</taxon>
        <taxon>Hibiscus</taxon>
    </lineage>
</organism>
<evidence type="ECO:0000313" key="2">
    <source>
        <dbReference type="EMBL" id="KAK8535473.1"/>
    </source>
</evidence>
<comment type="caution">
    <text evidence="2">The sequence shown here is derived from an EMBL/GenBank/DDBJ whole genome shotgun (WGS) entry which is preliminary data.</text>
</comment>